<organism evidence="1 2">
    <name type="scientific">Pleurodeles waltl</name>
    <name type="common">Iberian ribbed newt</name>
    <dbReference type="NCBI Taxonomy" id="8319"/>
    <lineage>
        <taxon>Eukaryota</taxon>
        <taxon>Metazoa</taxon>
        <taxon>Chordata</taxon>
        <taxon>Craniata</taxon>
        <taxon>Vertebrata</taxon>
        <taxon>Euteleostomi</taxon>
        <taxon>Amphibia</taxon>
        <taxon>Batrachia</taxon>
        <taxon>Caudata</taxon>
        <taxon>Salamandroidea</taxon>
        <taxon>Salamandridae</taxon>
        <taxon>Pleurodelinae</taxon>
        <taxon>Pleurodeles</taxon>
    </lineage>
</organism>
<dbReference type="AlphaFoldDB" id="A0AAV7V2B3"/>
<evidence type="ECO:0000313" key="2">
    <source>
        <dbReference type="Proteomes" id="UP001066276"/>
    </source>
</evidence>
<accession>A0AAV7V2B3</accession>
<evidence type="ECO:0000313" key="1">
    <source>
        <dbReference type="EMBL" id="KAJ1194892.1"/>
    </source>
</evidence>
<keyword evidence="2" id="KW-1185">Reference proteome</keyword>
<name>A0AAV7V2B3_PLEWA</name>
<comment type="caution">
    <text evidence="1">The sequence shown here is derived from an EMBL/GenBank/DDBJ whole genome shotgun (WGS) entry which is preliminary data.</text>
</comment>
<sequence>MRTVSFCGSRDYQMSRGLCVDSPACFPAARCSVGLRVEVWISQQALRRFLLWKLGGVVLARLCVEVPAVPKASRRSASVCGVFLAAEQTVRRNVWRMKSPNEKEKSFWS</sequence>
<reference evidence="1" key="1">
    <citation type="journal article" date="2022" name="bioRxiv">
        <title>Sequencing and chromosome-scale assembly of the giantPleurodeles waltlgenome.</title>
        <authorList>
            <person name="Brown T."/>
            <person name="Elewa A."/>
            <person name="Iarovenko S."/>
            <person name="Subramanian E."/>
            <person name="Araus A.J."/>
            <person name="Petzold A."/>
            <person name="Susuki M."/>
            <person name="Suzuki K.-i.T."/>
            <person name="Hayashi T."/>
            <person name="Toyoda A."/>
            <person name="Oliveira C."/>
            <person name="Osipova E."/>
            <person name="Leigh N.D."/>
            <person name="Simon A."/>
            <person name="Yun M.H."/>
        </authorList>
    </citation>
    <scope>NUCLEOTIDE SEQUENCE</scope>
    <source>
        <strain evidence="1">20211129_DDA</strain>
        <tissue evidence="1">Liver</tissue>
    </source>
</reference>
<proteinExistence type="predicted"/>
<dbReference type="Proteomes" id="UP001066276">
    <property type="component" value="Chromosome 2_2"/>
</dbReference>
<gene>
    <name evidence="1" type="ORF">NDU88_004177</name>
</gene>
<protein>
    <submittedName>
        <fullName evidence="1">Uncharacterized protein</fullName>
    </submittedName>
</protein>
<dbReference type="EMBL" id="JANPWB010000004">
    <property type="protein sequence ID" value="KAJ1194892.1"/>
    <property type="molecule type" value="Genomic_DNA"/>
</dbReference>